<reference evidence="2" key="1">
    <citation type="journal article" date="2021" name="Proc. Natl. Acad. Sci. U.S.A.">
        <title>Three genomes in the algal genus Volvox reveal the fate of a haploid sex-determining region after a transition to homothallism.</title>
        <authorList>
            <person name="Yamamoto K."/>
            <person name="Hamaji T."/>
            <person name="Kawai-Toyooka H."/>
            <person name="Matsuzaki R."/>
            <person name="Takahashi F."/>
            <person name="Nishimura Y."/>
            <person name="Kawachi M."/>
            <person name="Noguchi H."/>
            <person name="Minakuchi Y."/>
            <person name="Umen J.G."/>
            <person name="Toyoda A."/>
            <person name="Nozaki H."/>
        </authorList>
    </citation>
    <scope>NUCLEOTIDE SEQUENCE</scope>
    <source>
        <strain evidence="2">NIES-3780</strain>
    </source>
</reference>
<organism evidence="2 3">
    <name type="scientific">Volvox africanus</name>
    <dbReference type="NCBI Taxonomy" id="51714"/>
    <lineage>
        <taxon>Eukaryota</taxon>
        <taxon>Viridiplantae</taxon>
        <taxon>Chlorophyta</taxon>
        <taxon>core chlorophytes</taxon>
        <taxon>Chlorophyceae</taxon>
        <taxon>CS clade</taxon>
        <taxon>Chlamydomonadales</taxon>
        <taxon>Volvocaceae</taxon>
        <taxon>Volvox</taxon>
    </lineage>
</organism>
<accession>A0A8J4ARN1</accession>
<dbReference type="Proteomes" id="UP000747399">
    <property type="component" value="Unassembled WGS sequence"/>
</dbReference>
<dbReference type="AlphaFoldDB" id="A0A8J4ARN1"/>
<protein>
    <submittedName>
        <fullName evidence="2">Uncharacterized protein</fullName>
    </submittedName>
</protein>
<name>A0A8J4ARN1_9CHLO</name>
<comment type="caution">
    <text evidence="2">The sequence shown here is derived from an EMBL/GenBank/DDBJ whole genome shotgun (WGS) entry which is preliminary data.</text>
</comment>
<dbReference type="EMBL" id="BNCO01000004">
    <property type="protein sequence ID" value="GIL46526.1"/>
    <property type="molecule type" value="Genomic_DNA"/>
</dbReference>
<gene>
    <name evidence="2" type="ORF">Vafri_3518</name>
</gene>
<evidence type="ECO:0000313" key="2">
    <source>
        <dbReference type="EMBL" id="GIL46526.1"/>
    </source>
</evidence>
<evidence type="ECO:0000256" key="1">
    <source>
        <dbReference type="SAM" id="MobiDB-lite"/>
    </source>
</evidence>
<keyword evidence="3" id="KW-1185">Reference proteome</keyword>
<evidence type="ECO:0000313" key="3">
    <source>
        <dbReference type="Proteomes" id="UP000747399"/>
    </source>
</evidence>
<sequence>MASQSWSEKSASNCASMPSNSISVFATVLLLTSSNVTPSIRTATSQPVCAAWEGGPFSFSFVLTPEISGTAICAAIPTTRRSATSTATDRYTRTSKPRTATLGKPLGGAPGRS</sequence>
<proteinExistence type="predicted"/>
<feature type="region of interest" description="Disordered" evidence="1">
    <location>
        <begin position="83"/>
        <end position="113"/>
    </location>
</feature>